<keyword evidence="5" id="KW-0631">Potassium channel</keyword>
<keyword evidence="8 13" id="KW-1133">Transmembrane helix</keyword>
<dbReference type="SUPFAM" id="SSF54695">
    <property type="entry name" value="POZ domain"/>
    <property type="match status" value="1"/>
</dbReference>
<dbReference type="Gene3D" id="1.20.120.350">
    <property type="entry name" value="Voltage-gated potassium channels. Chain C"/>
    <property type="match status" value="1"/>
</dbReference>
<evidence type="ECO:0000256" key="11">
    <source>
        <dbReference type="ARBA" id="ARBA00023303"/>
    </source>
</evidence>
<dbReference type="GO" id="GO:0051260">
    <property type="term" value="P:protein homooligomerization"/>
    <property type="evidence" value="ECO:0007669"/>
    <property type="project" value="InterPro"/>
</dbReference>
<feature type="domain" description="BTB" evidence="14">
    <location>
        <begin position="121"/>
        <end position="220"/>
    </location>
</feature>
<evidence type="ECO:0000256" key="1">
    <source>
        <dbReference type="ARBA" id="ARBA00004141"/>
    </source>
</evidence>
<dbReference type="PANTHER" id="PTHR11537:SF254">
    <property type="entry name" value="POTASSIUM VOLTAGE-GATED CHANNEL PROTEIN SHAB"/>
    <property type="match status" value="1"/>
</dbReference>
<evidence type="ECO:0000256" key="12">
    <source>
        <dbReference type="SAM" id="MobiDB-lite"/>
    </source>
</evidence>
<evidence type="ECO:0000313" key="16">
    <source>
        <dbReference type="Proteomes" id="UP001374579"/>
    </source>
</evidence>
<evidence type="ECO:0000256" key="3">
    <source>
        <dbReference type="ARBA" id="ARBA00022538"/>
    </source>
</evidence>
<evidence type="ECO:0000256" key="5">
    <source>
        <dbReference type="ARBA" id="ARBA00022826"/>
    </source>
</evidence>
<sequence length="559" mass="63981">MVSAESLFAALDVLVHFLKRTALTMFKSLSSQSLTSRANDARRPSVSGGPTRRSIPNARLPEVEQTDDGPGQLLDYRERKISFLLSKKGSPLPAIAASDMVDRDRRESFSRFGDDVELDTQIIRINVGGTMFHTTRDTLRRFPETFLGNLSASSPYFNRRKREYFFDRNPSIFASVLDLFRTNELHLPRNHCGNTALKELEFWEIPAIWVSACCWSNIHDAIQDKRLFQDLKSSPAETFDSHLGLLSWREWIWKHLYAESTRKSRLYRIWNNMIAMVIIATLAIFFIDSTTEIHPHDYFDKYIARHNGSSRGDGPAPHRRQSIVWLADVVILGVMNLEFMLKMAVCPNLKHLFSSVFTVLYGLSLLACIAGHIAESTMESLDNWTHRNTLDTVYVFLRCVHFLRMIRFFELLDRNASLKVMWIATKRCQTELLLLLGVFLVLAILFGSLAYFCELYGRTDGTKFTSGLTVSLYWAVITMSTVGYGDITPKSDWGRMVGALCSICGVIVLAMPVAILTESFQQYNLRQKIRHEKRKRQEDYFRKNSLGLHSLGNFDGFSI</sequence>
<evidence type="ECO:0000256" key="7">
    <source>
        <dbReference type="ARBA" id="ARBA00022958"/>
    </source>
</evidence>
<keyword evidence="7" id="KW-0630">Potassium</keyword>
<evidence type="ECO:0000256" key="10">
    <source>
        <dbReference type="ARBA" id="ARBA00023136"/>
    </source>
</evidence>
<dbReference type="EMBL" id="JBAMIC010000013">
    <property type="protein sequence ID" value="KAK7097091.1"/>
    <property type="molecule type" value="Genomic_DNA"/>
</dbReference>
<dbReference type="PRINTS" id="PR01491">
    <property type="entry name" value="KVCHANNEL"/>
</dbReference>
<keyword evidence="2" id="KW-0813">Transport</keyword>
<feature type="transmembrane region" description="Helical" evidence="13">
    <location>
        <begin position="496"/>
        <end position="516"/>
    </location>
</feature>
<keyword evidence="4 13" id="KW-0812">Transmembrane</keyword>
<organism evidence="15 16">
    <name type="scientific">Littorina saxatilis</name>
    <dbReference type="NCBI Taxonomy" id="31220"/>
    <lineage>
        <taxon>Eukaryota</taxon>
        <taxon>Metazoa</taxon>
        <taxon>Spiralia</taxon>
        <taxon>Lophotrochozoa</taxon>
        <taxon>Mollusca</taxon>
        <taxon>Gastropoda</taxon>
        <taxon>Caenogastropoda</taxon>
        <taxon>Littorinimorpha</taxon>
        <taxon>Littorinoidea</taxon>
        <taxon>Littorinidae</taxon>
        <taxon>Littorina</taxon>
    </lineage>
</organism>
<comment type="subcellular location">
    <subcellularLocation>
        <location evidence="1">Membrane</location>
        <topology evidence="1">Multi-pass membrane protein</topology>
    </subcellularLocation>
</comment>
<feature type="transmembrane region" description="Helical" evidence="13">
    <location>
        <begin position="353"/>
        <end position="373"/>
    </location>
</feature>
<reference evidence="15 16" key="1">
    <citation type="submission" date="2024-02" db="EMBL/GenBank/DDBJ databases">
        <title>Chromosome-scale genome assembly of the rough periwinkle Littorina saxatilis.</title>
        <authorList>
            <person name="De Jode A."/>
            <person name="Faria R."/>
            <person name="Formenti G."/>
            <person name="Sims Y."/>
            <person name="Smith T.P."/>
            <person name="Tracey A."/>
            <person name="Wood J.M.D."/>
            <person name="Zagrodzka Z.B."/>
            <person name="Johannesson K."/>
            <person name="Butlin R.K."/>
            <person name="Leder E.H."/>
        </authorList>
    </citation>
    <scope>NUCLEOTIDE SEQUENCE [LARGE SCALE GENOMIC DNA]</scope>
    <source>
        <strain evidence="15">Snail1</strain>
        <tissue evidence="15">Muscle</tissue>
    </source>
</reference>
<evidence type="ECO:0000256" key="13">
    <source>
        <dbReference type="SAM" id="Phobius"/>
    </source>
</evidence>
<keyword evidence="11" id="KW-0407">Ion channel</keyword>
<dbReference type="GO" id="GO:0008076">
    <property type="term" value="C:voltage-gated potassium channel complex"/>
    <property type="evidence" value="ECO:0007669"/>
    <property type="project" value="InterPro"/>
</dbReference>
<dbReference type="InterPro" id="IPR028325">
    <property type="entry name" value="VG_K_chnl"/>
</dbReference>
<evidence type="ECO:0000256" key="4">
    <source>
        <dbReference type="ARBA" id="ARBA00022692"/>
    </source>
</evidence>
<dbReference type="AlphaFoldDB" id="A0AAN9B0R4"/>
<dbReference type="PRINTS" id="PR01498">
    <property type="entry name" value="SHAWCHANNEL"/>
</dbReference>
<dbReference type="PRINTS" id="PR00169">
    <property type="entry name" value="KCHANNEL"/>
</dbReference>
<dbReference type="Gene3D" id="3.30.710.10">
    <property type="entry name" value="Potassium Channel Kv1.1, Chain A"/>
    <property type="match status" value="1"/>
</dbReference>
<keyword evidence="10 13" id="KW-0472">Membrane</keyword>
<keyword evidence="16" id="KW-1185">Reference proteome</keyword>
<feature type="region of interest" description="Disordered" evidence="12">
    <location>
        <begin position="34"/>
        <end position="71"/>
    </location>
</feature>
<dbReference type="GO" id="GO:0005249">
    <property type="term" value="F:voltage-gated potassium channel activity"/>
    <property type="evidence" value="ECO:0007669"/>
    <property type="project" value="InterPro"/>
</dbReference>
<dbReference type="Gene3D" id="1.10.287.70">
    <property type="match status" value="1"/>
</dbReference>
<dbReference type="InterPro" id="IPR003974">
    <property type="entry name" value="K_chnl_volt-dep_Kv3"/>
</dbReference>
<keyword evidence="3" id="KW-0633">Potassium transport</keyword>
<dbReference type="InterPro" id="IPR027359">
    <property type="entry name" value="Volt_channel_dom_sf"/>
</dbReference>
<dbReference type="Pfam" id="PF00520">
    <property type="entry name" value="Ion_trans"/>
    <property type="match status" value="1"/>
</dbReference>
<dbReference type="GO" id="GO:0001508">
    <property type="term" value="P:action potential"/>
    <property type="evidence" value="ECO:0007669"/>
    <property type="project" value="TreeGrafter"/>
</dbReference>
<dbReference type="PANTHER" id="PTHR11537">
    <property type="entry name" value="VOLTAGE-GATED POTASSIUM CHANNEL"/>
    <property type="match status" value="1"/>
</dbReference>
<protein>
    <recommendedName>
        <fullName evidence="14">BTB domain-containing protein</fullName>
    </recommendedName>
</protein>
<feature type="transmembrane region" description="Helical" evidence="13">
    <location>
        <begin position="432"/>
        <end position="452"/>
    </location>
</feature>
<evidence type="ECO:0000256" key="9">
    <source>
        <dbReference type="ARBA" id="ARBA00023065"/>
    </source>
</evidence>
<gene>
    <name evidence="15" type="ORF">V1264_004117</name>
</gene>
<evidence type="ECO:0000259" key="14">
    <source>
        <dbReference type="SMART" id="SM00225"/>
    </source>
</evidence>
<evidence type="ECO:0000256" key="6">
    <source>
        <dbReference type="ARBA" id="ARBA00022882"/>
    </source>
</evidence>
<dbReference type="Pfam" id="PF02214">
    <property type="entry name" value="BTB_2"/>
    <property type="match status" value="1"/>
</dbReference>
<keyword evidence="9" id="KW-0406">Ion transport</keyword>
<dbReference type="SUPFAM" id="SSF81324">
    <property type="entry name" value="Voltage-gated potassium channels"/>
    <property type="match status" value="1"/>
</dbReference>
<dbReference type="CDD" id="cd18317">
    <property type="entry name" value="BTB_POZ_Kv"/>
    <property type="match status" value="1"/>
</dbReference>
<dbReference type="InterPro" id="IPR005821">
    <property type="entry name" value="Ion_trans_dom"/>
</dbReference>
<proteinExistence type="predicted"/>
<dbReference type="InterPro" id="IPR003968">
    <property type="entry name" value="K_chnl_volt-dep_Kv"/>
</dbReference>
<dbReference type="Proteomes" id="UP001374579">
    <property type="component" value="Unassembled WGS sequence"/>
</dbReference>
<feature type="transmembrane region" description="Helical" evidence="13">
    <location>
        <begin position="464"/>
        <end position="484"/>
    </location>
</feature>
<name>A0AAN9B0R4_9CAEN</name>
<dbReference type="InterPro" id="IPR003131">
    <property type="entry name" value="T1-type_BTB"/>
</dbReference>
<comment type="caution">
    <text evidence="15">The sequence shown here is derived from an EMBL/GenBank/DDBJ whole genome shotgun (WGS) entry which is preliminary data.</text>
</comment>
<keyword evidence="6" id="KW-0851">Voltage-gated channel</keyword>
<dbReference type="SMART" id="SM00225">
    <property type="entry name" value="BTB"/>
    <property type="match status" value="1"/>
</dbReference>
<dbReference type="InterPro" id="IPR011333">
    <property type="entry name" value="SKP1/BTB/POZ_sf"/>
</dbReference>
<dbReference type="InterPro" id="IPR000210">
    <property type="entry name" value="BTB/POZ_dom"/>
</dbReference>
<evidence type="ECO:0000256" key="2">
    <source>
        <dbReference type="ARBA" id="ARBA00022448"/>
    </source>
</evidence>
<evidence type="ECO:0000313" key="15">
    <source>
        <dbReference type="EMBL" id="KAK7097091.1"/>
    </source>
</evidence>
<evidence type="ECO:0000256" key="8">
    <source>
        <dbReference type="ARBA" id="ARBA00022989"/>
    </source>
</evidence>
<feature type="transmembrane region" description="Helical" evidence="13">
    <location>
        <begin position="323"/>
        <end position="341"/>
    </location>
</feature>
<accession>A0AAN9B0R4</accession>
<feature type="transmembrane region" description="Helical" evidence="13">
    <location>
        <begin position="269"/>
        <end position="287"/>
    </location>
</feature>